<reference evidence="1" key="1">
    <citation type="submission" date="2016-12" db="EMBL/GenBank/DDBJ databases">
        <authorList>
            <person name="Moulin L."/>
        </authorList>
    </citation>
    <scope>NUCLEOTIDE SEQUENCE [LARGE SCALE GENOMIC DNA]</scope>
    <source>
        <strain evidence="1">STM 7183</strain>
    </source>
</reference>
<sequence length="312" mass="35203">MPRFDNQRAYPRWGRADWRRCRPSAPGRQVPHRDDCRSVRRLCGNFNHSRNRGRLGDKDSVACAHLGHPGTRTLIHPALKLGAHHMILGGQDGVAGLGSPCRHRDRCAQRFLGELILRVRQELRVRGRDVRGKVLTEFRRREEEILVRRRSHGIVGRGELLQQLTAGFAGVGLQCGHIDERTDLRVHTCLRDHRAAVAVTDQHHRALLLINDAPGGIDVLGEARERLLHDRHMVTILDQDVVDGPPAGAIHQCAVNNDNIFRSRLCLGVSHRSAQGNQDGNSQFISQCKHFYSPGFFVFTRRFAQSRLTGED</sequence>
<protein>
    <submittedName>
        <fullName evidence="1">Uncharacterized protein</fullName>
    </submittedName>
</protein>
<evidence type="ECO:0000313" key="2">
    <source>
        <dbReference type="Proteomes" id="UP000195569"/>
    </source>
</evidence>
<proteinExistence type="predicted"/>
<organism evidence="1 2">
    <name type="scientific">Paraburkholderia piptadeniae</name>
    <dbReference type="NCBI Taxonomy" id="1701573"/>
    <lineage>
        <taxon>Bacteria</taxon>
        <taxon>Pseudomonadati</taxon>
        <taxon>Pseudomonadota</taxon>
        <taxon>Betaproteobacteria</taxon>
        <taxon>Burkholderiales</taxon>
        <taxon>Burkholderiaceae</taxon>
        <taxon>Paraburkholderia</taxon>
    </lineage>
</organism>
<evidence type="ECO:0000313" key="1">
    <source>
        <dbReference type="EMBL" id="SIT41657.1"/>
    </source>
</evidence>
<comment type="caution">
    <text evidence="1">The sequence shown here is derived from an EMBL/GenBank/DDBJ whole genome shotgun (WGS) entry which is preliminary data.</text>
</comment>
<name>A0A1N7S2Q5_9BURK</name>
<keyword evidence="2" id="KW-1185">Reference proteome</keyword>
<gene>
    <name evidence="1" type="ORF">BN2476_300114</name>
</gene>
<dbReference type="EMBL" id="CYGY02000030">
    <property type="protein sequence ID" value="SIT41657.1"/>
    <property type="molecule type" value="Genomic_DNA"/>
</dbReference>
<accession>A0A1N7S2Q5</accession>
<dbReference type="Proteomes" id="UP000195569">
    <property type="component" value="Unassembled WGS sequence"/>
</dbReference>
<dbReference type="AlphaFoldDB" id="A0A1N7S2Q5"/>